<dbReference type="Gene3D" id="2.40.30.10">
    <property type="entry name" value="Translation factors"/>
    <property type="match status" value="1"/>
</dbReference>
<name>A0A2T5GC72_HYDSH</name>
<evidence type="ECO:0000259" key="16">
    <source>
        <dbReference type="Pfam" id="PF20258"/>
    </source>
</evidence>
<evidence type="ECO:0000256" key="8">
    <source>
        <dbReference type="ARBA" id="ARBA00022694"/>
    </source>
</evidence>
<feature type="binding site" evidence="15">
    <location>
        <position position="34"/>
    </location>
    <ligand>
        <name>ATP</name>
        <dbReference type="ChEBI" id="CHEBI:30616"/>
    </ligand>
</feature>
<feature type="domain" description="tRNA-specific 2-thiouridylase MnmA-like central" evidence="17">
    <location>
        <begin position="204"/>
        <end position="269"/>
    </location>
</feature>
<evidence type="ECO:0000256" key="10">
    <source>
        <dbReference type="ARBA" id="ARBA00022840"/>
    </source>
</evidence>
<keyword evidence="5 15" id="KW-0963">Cytoplasm</keyword>
<dbReference type="RefSeq" id="WP_272999970.1">
    <property type="nucleotide sequence ID" value="NZ_PEBV01000010.1"/>
</dbReference>
<dbReference type="InterPro" id="IPR023382">
    <property type="entry name" value="MnmA-like_central_sf"/>
</dbReference>
<evidence type="ECO:0000256" key="9">
    <source>
        <dbReference type="ARBA" id="ARBA00022741"/>
    </source>
</evidence>
<feature type="binding site" evidence="15">
    <location>
        <position position="123"/>
    </location>
    <ligand>
        <name>ATP</name>
        <dbReference type="ChEBI" id="CHEBI:30616"/>
    </ligand>
</feature>
<dbReference type="Proteomes" id="UP000244180">
    <property type="component" value="Unassembled WGS sequence"/>
</dbReference>
<gene>
    <name evidence="15" type="primary">mnmA</name>
    <name evidence="18" type="ORF">HSCHL_1429</name>
</gene>
<dbReference type="EC" id="2.8.1.13" evidence="3 15"/>
<dbReference type="HAMAP" id="MF_00144">
    <property type="entry name" value="tRNA_thiouridyl_MnmA"/>
    <property type="match status" value="1"/>
</dbReference>
<dbReference type="Pfam" id="PF20258">
    <property type="entry name" value="tRNA_Me_trans_C"/>
    <property type="match status" value="1"/>
</dbReference>
<keyword evidence="11 15" id="KW-0694">RNA-binding</keyword>
<dbReference type="PANTHER" id="PTHR11933:SF5">
    <property type="entry name" value="MITOCHONDRIAL TRNA-SPECIFIC 2-THIOURIDYLASE 1"/>
    <property type="match status" value="1"/>
</dbReference>
<reference evidence="18 19" key="1">
    <citation type="submission" date="2017-08" db="EMBL/GenBank/DDBJ databases">
        <title>Burning lignite coal seam in the remote Altai Mountains harbors a hydrogen-driven thermophilic microbial community.</title>
        <authorList>
            <person name="Kadnikov V.V."/>
            <person name="Mardanov A.V."/>
            <person name="Ivasenko D."/>
            <person name="Beletsky A.V."/>
            <person name="Karnachuk O.V."/>
            <person name="Ravin N.V."/>
        </authorList>
    </citation>
    <scope>NUCLEOTIDE SEQUENCE [LARGE SCALE GENOMIC DNA]</scope>
    <source>
        <strain evidence="18">AL33</strain>
    </source>
</reference>
<dbReference type="FunFam" id="2.30.30.280:FF:000001">
    <property type="entry name" value="tRNA-specific 2-thiouridylase MnmA"/>
    <property type="match status" value="1"/>
</dbReference>
<dbReference type="InterPro" id="IPR046884">
    <property type="entry name" value="MnmA-like_central"/>
</dbReference>
<dbReference type="SUPFAM" id="SSF52402">
    <property type="entry name" value="Adenine nucleotide alpha hydrolases-like"/>
    <property type="match status" value="1"/>
</dbReference>
<dbReference type="GO" id="GO:0005524">
    <property type="term" value="F:ATP binding"/>
    <property type="evidence" value="ECO:0007669"/>
    <property type="project" value="UniProtKB-KW"/>
</dbReference>
<dbReference type="GO" id="GO:0000049">
    <property type="term" value="F:tRNA binding"/>
    <property type="evidence" value="ECO:0007669"/>
    <property type="project" value="UniProtKB-KW"/>
</dbReference>
<feature type="active site" description="Nucleophile" evidence="15">
    <location>
        <position position="99"/>
    </location>
</feature>
<dbReference type="Pfam" id="PF03054">
    <property type="entry name" value="tRNA_Me_trans"/>
    <property type="match status" value="1"/>
</dbReference>
<evidence type="ECO:0000259" key="17">
    <source>
        <dbReference type="Pfam" id="PF20259"/>
    </source>
</evidence>
<dbReference type="GO" id="GO:0005737">
    <property type="term" value="C:cytoplasm"/>
    <property type="evidence" value="ECO:0007669"/>
    <property type="project" value="UniProtKB-SubCell"/>
</dbReference>
<dbReference type="GO" id="GO:0002143">
    <property type="term" value="P:tRNA wobble position uridine thiolation"/>
    <property type="evidence" value="ECO:0007669"/>
    <property type="project" value="TreeGrafter"/>
</dbReference>
<keyword evidence="6 15" id="KW-0820">tRNA-binding</keyword>
<evidence type="ECO:0000256" key="3">
    <source>
        <dbReference type="ARBA" id="ARBA00011949"/>
    </source>
</evidence>
<keyword evidence="8 15" id="KW-0819">tRNA processing</keyword>
<organism evidence="18 19">
    <name type="scientific">Hydrogenibacillus schlegelii</name>
    <name type="common">Bacillus schlegelii</name>
    <dbReference type="NCBI Taxonomy" id="1484"/>
    <lineage>
        <taxon>Bacteria</taxon>
        <taxon>Bacillati</taxon>
        <taxon>Bacillota</taxon>
        <taxon>Bacilli</taxon>
        <taxon>Bacillales</taxon>
        <taxon>Bacillales Family X. Incertae Sedis</taxon>
        <taxon>Hydrogenibacillus</taxon>
    </lineage>
</organism>
<evidence type="ECO:0000256" key="14">
    <source>
        <dbReference type="ARBA" id="ARBA00056575"/>
    </source>
</evidence>
<comment type="caution">
    <text evidence="15">Lacks conserved residue(s) required for the propagation of feature annotation.</text>
</comment>
<dbReference type="PANTHER" id="PTHR11933">
    <property type="entry name" value="TRNA 5-METHYLAMINOMETHYL-2-THIOURIDYLATE -METHYLTRANSFERASE"/>
    <property type="match status" value="1"/>
</dbReference>
<evidence type="ECO:0000256" key="5">
    <source>
        <dbReference type="ARBA" id="ARBA00022490"/>
    </source>
</evidence>
<accession>A0A2T5GC72</accession>
<feature type="site" description="Interaction with tRNA" evidence="15">
    <location>
        <position position="124"/>
    </location>
</feature>
<comment type="function">
    <text evidence="14 15">Catalyzes the 2-thiolation of uridine at the wobble position (U34) of tRNA, leading to the formation of s(2)U34.</text>
</comment>
<evidence type="ECO:0000256" key="2">
    <source>
        <dbReference type="ARBA" id="ARBA00006191"/>
    </source>
</evidence>
<evidence type="ECO:0000256" key="11">
    <source>
        <dbReference type="ARBA" id="ARBA00022884"/>
    </source>
</evidence>
<sequence length="379" mass="42308">MAERVVVGMSGGVDSSVAALLLKRAGYDVVGVFMRNWTEPDAAGRCSAEEDFADVRRVAEAIGIPYYAVNLEAAYREKVFAYFLEEYRRGRTPNPDVMCNREIKFGDFLEEALKLGADFVAMGHYARVRREGGRVLLLRGVDAAKDQSYFLYQLSQAQLSRALFPIGALTKAEVRRIAREAGLATADKKDSTGICFIGERDFRQFLKTFLPAQPGEIVNVDDGRVLGRHEGLMYYTHGQRHGLGIGGGFGPGPWFVAEKDLVHNRLYVAAGRDHPALFATALLAEDVHWIAGAPPDRVFRATAKFRYRQPDRPVEVEVLDERRALVRFEAPERAITPGQSVVFYHGEVCLGGGVIDRVRRPYFEARRSAFGDVFDRVLL</sequence>
<feature type="active site" description="Cysteine persulfide intermediate" evidence="15">
    <location>
        <position position="195"/>
    </location>
</feature>
<dbReference type="Gene3D" id="3.40.50.620">
    <property type="entry name" value="HUPs"/>
    <property type="match status" value="1"/>
</dbReference>
<feature type="site" description="Interaction with tRNA" evidence="15">
    <location>
        <position position="339"/>
    </location>
</feature>
<feature type="binding site" evidence="15">
    <location>
        <begin position="8"/>
        <end position="15"/>
    </location>
    <ligand>
        <name>ATP</name>
        <dbReference type="ChEBI" id="CHEBI:30616"/>
    </ligand>
</feature>
<dbReference type="EMBL" id="PEBV01000010">
    <property type="protein sequence ID" value="PTQ53801.1"/>
    <property type="molecule type" value="Genomic_DNA"/>
</dbReference>
<evidence type="ECO:0000313" key="19">
    <source>
        <dbReference type="Proteomes" id="UP000244180"/>
    </source>
</evidence>
<keyword evidence="9 15" id="KW-0547">Nucleotide-binding</keyword>
<dbReference type="CDD" id="cd01998">
    <property type="entry name" value="MnmA_TRMU-like"/>
    <property type="match status" value="1"/>
</dbReference>
<evidence type="ECO:0000256" key="6">
    <source>
        <dbReference type="ARBA" id="ARBA00022555"/>
    </source>
</evidence>
<feature type="region of interest" description="Interaction with tRNA" evidence="15">
    <location>
        <begin position="306"/>
        <end position="307"/>
    </location>
</feature>
<dbReference type="FunFam" id="3.40.50.620:FF:000004">
    <property type="entry name" value="tRNA-specific 2-thiouridylase MnmA"/>
    <property type="match status" value="1"/>
</dbReference>
<evidence type="ECO:0000256" key="4">
    <source>
        <dbReference type="ARBA" id="ARBA00013805"/>
    </source>
</evidence>
<comment type="caution">
    <text evidence="18">The sequence shown here is derived from an EMBL/GenBank/DDBJ whole genome shotgun (WGS) entry which is preliminary data.</text>
</comment>
<feature type="region of interest" description="Interaction with target base in tRNA" evidence="15">
    <location>
        <begin position="94"/>
        <end position="96"/>
    </location>
</feature>
<dbReference type="NCBIfam" id="NF001138">
    <property type="entry name" value="PRK00143.1"/>
    <property type="match status" value="1"/>
</dbReference>
<keyword evidence="7 15" id="KW-0808">Transferase</keyword>
<dbReference type="InterPro" id="IPR014729">
    <property type="entry name" value="Rossmann-like_a/b/a_fold"/>
</dbReference>
<evidence type="ECO:0000256" key="1">
    <source>
        <dbReference type="ARBA" id="ARBA00004496"/>
    </source>
</evidence>
<dbReference type="InterPro" id="IPR004506">
    <property type="entry name" value="MnmA-like"/>
</dbReference>
<keyword evidence="10 15" id="KW-0067">ATP-binding</keyword>
<dbReference type="Pfam" id="PF20259">
    <property type="entry name" value="tRNA_Me_trans_M"/>
    <property type="match status" value="1"/>
</dbReference>
<evidence type="ECO:0000313" key="18">
    <source>
        <dbReference type="EMBL" id="PTQ53801.1"/>
    </source>
</evidence>
<dbReference type="InterPro" id="IPR046885">
    <property type="entry name" value="MnmA-like_C"/>
</dbReference>
<keyword evidence="12" id="KW-1015">Disulfide bond</keyword>
<feature type="domain" description="tRNA-specific 2-thiouridylase MnmA-like C-terminal" evidence="16">
    <location>
        <begin position="281"/>
        <end position="355"/>
    </location>
</feature>
<comment type="similarity">
    <text evidence="2 15">Belongs to the MnmA/TRMU family.</text>
</comment>
<dbReference type="AlphaFoldDB" id="A0A2T5GC72"/>
<evidence type="ECO:0000256" key="12">
    <source>
        <dbReference type="ARBA" id="ARBA00023157"/>
    </source>
</evidence>
<dbReference type="GO" id="GO:0103016">
    <property type="term" value="F:tRNA-uridine 2-sulfurtransferase activity"/>
    <property type="evidence" value="ECO:0007669"/>
    <property type="project" value="UniProtKB-EC"/>
</dbReference>
<dbReference type="Gene3D" id="2.30.30.280">
    <property type="entry name" value="Adenine nucleotide alpha hydrolases-like domains"/>
    <property type="match status" value="1"/>
</dbReference>
<protein>
    <recommendedName>
        <fullName evidence="4 15">tRNA-specific 2-thiouridylase MnmA</fullName>
        <ecNumber evidence="3 15">2.8.1.13</ecNumber>
    </recommendedName>
</protein>
<feature type="region of interest" description="Interaction with tRNA" evidence="15">
    <location>
        <begin position="145"/>
        <end position="147"/>
    </location>
</feature>
<evidence type="ECO:0000256" key="7">
    <source>
        <dbReference type="ARBA" id="ARBA00022679"/>
    </source>
</evidence>
<proteinExistence type="inferred from homology"/>
<dbReference type="NCBIfam" id="TIGR00420">
    <property type="entry name" value="trmU"/>
    <property type="match status" value="1"/>
</dbReference>
<comment type="catalytic activity">
    <reaction evidence="13 15">
        <text>S-sulfanyl-L-cysteinyl-[protein] + uridine(34) in tRNA + AH2 + ATP = 2-thiouridine(34) in tRNA + L-cysteinyl-[protein] + A + AMP + diphosphate + H(+)</text>
        <dbReference type="Rhea" id="RHEA:47032"/>
        <dbReference type="Rhea" id="RHEA-COMP:10131"/>
        <dbReference type="Rhea" id="RHEA-COMP:11726"/>
        <dbReference type="Rhea" id="RHEA-COMP:11727"/>
        <dbReference type="Rhea" id="RHEA-COMP:11728"/>
        <dbReference type="ChEBI" id="CHEBI:13193"/>
        <dbReference type="ChEBI" id="CHEBI:15378"/>
        <dbReference type="ChEBI" id="CHEBI:17499"/>
        <dbReference type="ChEBI" id="CHEBI:29950"/>
        <dbReference type="ChEBI" id="CHEBI:30616"/>
        <dbReference type="ChEBI" id="CHEBI:33019"/>
        <dbReference type="ChEBI" id="CHEBI:61963"/>
        <dbReference type="ChEBI" id="CHEBI:65315"/>
        <dbReference type="ChEBI" id="CHEBI:87170"/>
        <dbReference type="ChEBI" id="CHEBI:456215"/>
        <dbReference type="EC" id="2.8.1.13"/>
    </reaction>
</comment>
<evidence type="ECO:0000256" key="15">
    <source>
        <dbReference type="HAMAP-Rule" id="MF_00144"/>
    </source>
</evidence>
<evidence type="ECO:0000256" key="13">
    <source>
        <dbReference type="ARBA" id="ARBA00051542"/>
    </source>
</evidence>
<dbReference type="FunFam" id="2.40.30.10:FF:000023">
    <property type="entry name" value="tRNA-specific 2-thiouridylase MnmA"/>
    <property type="match status" value="1"/>
</dbReference>
<comment type="subcellular location">
    <subcellularLocation>
        <location evidence="1 15">Cytoplasm</location>
    </subcellularLocation>
</comment>